<organism evidence="2 3">
    <name type="scientific">Terrimicrobium sacchariphilum</name>
    <dbReference type="NCBI Taxonomy" id="690879"/>
    <lineage>
        <taxon>Bacteria</taxon>
        <taxon>Pseudomonadati</taxon>
        <taxon>Verrucomicrobiota</taxon>
        <taxon>Terrimicrobiia</taxon>
        <taxon>Terrimicrobiales</taxon>
        <taxon>Terrimicrobiaceae</taxon>
        <taxon>Terrimicrobium</taxon>
    </lineage>
</organism>
<feature type="domain" description="Sulfatase-modifying factor enzyme-like" evidence="1">
    <location>
        <begin position="45"/>
        <end position="365"/>
    </location>
</feature>
<dbReference type="PANTHER" id="PTHR23150">
    <property type="entry name" value="SULFATASE MODIFYING FACTOR 1, 2"/>
    <property type="match status" value="1"/>
</dbReference>
<dbReference type="InterPro" id="IPR005532">
    <property type="entry name" value="SUMF_dom"/>
</dbReference>
<dbReference type="Gene3D" id="3.90.1580.10">
    <property type="entry name" value="paralog of FGE (formylglycine-generating enzyme)"/>
    <property type="match status" value="1"/>
</dbReference>
<dbReference type="Pfam" id="PF03781">
    <property type="entry name" value="FGE-sulfatase"/>
    <property type="match status" value="1"/>
</dbReference>
<dbReference type="InterPro" id="IPR051043">
    <property type="entry name" value="Sulfatase_Mod_Factor_Kinase"/>
</dbReference>
<dbReference type="PANTHER" id="PTHR23150:SF19">
    <property type="entry name" value="FORMYLGLYCINE-GENERATING ENZYME"/>
    <property type="match status" value="1"/>
</dbReference>
<dbReference type="EMBL" id="BDCO01000002">
    <property type="protein sequence ID" value="GAT33014.1"/>
    <property type="molecule type" value="Genomic_DNA"/>
</dbReference>
<dbReference type="GO" id="GO:0120147">
    <property type="term" value="F:formylglycine-generating oxidase activity"/>
    <property type="evidence" value="ECO:0007669"/>
    <property type="project" value="TreeGrafter"/>
</dbReference>
<keyword evidence="3" id="KW-1185">Reference proteome</keyword>
<dbReference type="InterPro" id="IPR042095">
    <property type="entry name" value="SUMF_sf"/>
</dbReference>
<evidence type="ECO:0000313" key="2">
    <source>
        <dbReference type="EMBL" id="GAT33014.1"/>
    </source>
</evidence>
<evidence type="ECO:0000259" key="1">
    <source>
        <dbReference type="Pfam" id="PF03781"/>
    </source>
</evidence>
<sequence>MGIQQTEMLSSLNCNTPTDRNRLLIALVALSVALSSVVPRLAAAEPGMAALPGGEFTMGSDAPYAQANEKPAHRVKVSPFLIDIYPVTNADYAKFVAATGYKTVAERPVDWEEIKKQVPPGTPKPPDEMLQPGSLVFQPTAGPVPLNNMANWWVWTPGANWQHPEGPGSTIKGRENHPVVQIAWEDAEAYAKWAGKRLPTEAEWEYAARGGLDGQRYAWGDEEIVDGKYHANRWTGDFPYHNTAADGFIGTSPVGSFPANGFGLYDMGGNVWNWCADIYHGAAFAERGENKTMVCCDPRGPASGEPERILPGDPSPADVPGTVRRVIKGGSFLCSPSYCESYRPAARRGSTPDTGTSHIGFRCVKSLPSNP</sequence>
<proteinExistence type="predicted"/>
<dbReference type="STRING" id="690879.TSACC_21419"/>
<dbReference type="AlphaFoldDB" id="A0A146G7X4"/>
<reference evidence="3" key="1">
    <citation type="journal article" date="2017" name="Genome Announc.">
        <title>Draft Genome Sequence of Terrimicrobium sacchariphilum NM-5T, a Facultative Anaerobic Soil Bacterium of the Class Spartobacteria.</title>
        <authorList>
            <person name="Qiu Y.L."/>
            <person name="Tourlousse D.M."/>
            <person name="Matsuura N."/>
            <person name="Ohashi A."/>
            <person name="Sekiguchi Y."/>
        </authorList>
    </citation>
    <scope>NUCLEOTIDE SEQUENCE [LARGE SCALE GENOMIC DNA]</scope>
    <source>
        <strain evidence="3">NM-5</strain>
    </source>
</reference>
<evidence type="ECO:0000313" key="3">
    <source>
        <dbReference type="Proteomes" id="UP000076023"/>
    </source>
</evidence>
<comment type="caution">
    <text evidence="2">The sequence shown here is derived from an EMBL/GenBank/DDBJ whole genome shotgun (WGS) entry which is preliminary data.</text>
</comment>
<dbReference type="Proteomes" id="UP000076023">
    <property type="component" value="Unassembled WGS sequence"/>
</dbReference>
<gene>
    <name evidence="2" type="ORF">TSACC_21419</name>
</gene>
<name>A0A146G7X4_TERSA</name>
<dbReference type="InterPro" id="IPR016187">
    <property type="entry name" value="CTDL_fold"/>
</dbReference>
<dbReference type="SUPFAM" id="SSF56436">
    <property type="entry name" value="C-type lectin-like"/>
    <property type="match status" value="1"/>
</dbReference>
<dbReference type="InParanoid" id="A0A146G7X4"/>
<accession>A0A146G7X4</accession>
<protein>
    <submittedName>
        <fullName evidence="2">Formylglycine-generating enzyme</fullName>
    </submittedName>
</protein>